<dbReference type="EMBL" id="BOOU01000024">
    <property type="protein sequence ID" value="GII76609.1"/>
    <property type="molecule type" value="Genomic_DNA"/>
</dbReference>
<protein>
    <recommendedName>
        <fullName evidence="3">Helix-turn-helix domain-containing protein</fullName>
    </recommendedName>
</protein>
<dbReference type="Gene3D" id="1.10.260.40">
    <property type="entry name" value="lambda repressor-like DNA-binding domains"/>
    <property type="match status" value="1"/>
</dbReference>
<proteinExistence type="predicted"/>
<dbReference type="GO" id="GO:0003677">
    <property type="term" value="F:DNA binding"/>
    <property type="evidence" value="ECO:0007669"/>
    <property type="project" value="InterPro"/>
</dbReference>
<sequence length="443" mass="47986">MAHYFGALVRDLRDSYELRVGHRLTVDLLGARTGYSASMLGSIERGECLPESGTRVQSLDDALRAGGQLKILWPVVQRLGHCPLDDLAAATNAAKPGYRESGSNALFPGDDVERRELFQLAAAGLLAQTPLINHGEPIRNLAERMLGTAAGNSVEDWGVTCADHMHAVQTQPPATIRDDLVLDFATVQHSITRATAEKLPGLQRISAWLSVMHANVLTRLGEHGAARRWWTTARHAADASGDRDMRVWVRGYEAVFGLYTPRSPEALLILARNAQDLAGDRLSAGVLIAVAAEAQALAVLGRQPEAFDRVRHLRGLADRFTMSGESYGWGTSSTAFTSAWVHAFGGATEAAREARDQALAANPNYQNAVNVRLHEAISVGRSGGYNEALLLATAVMADLDPAYRTHMMTHTARRVLDTVPLDKRTTLPALGDYRLALNAPIPN</sequence>
<gene>
    <name evidence="1" type="ORF">Sru01_15910</name>
</gene>
<evidence type="ECO:0000313" key="1">
    <source>
        <dbReference type="EMBL" id="GII76609.1"/>
    </source>
</evidence>
<dbReference type="InterPro" id="IPR010982">
    <property type="entry name" value="Lambda_DNA-bd_dom_sf"/>
</dbReference>
<name>A0A919QYW7_9ACTN</name>
<dbReference type="AlphaFoldDB" id="A0A919QYW7"/>
<reference evidence="1" key="1">
    <citation type="submission" date="2021-01" db="EMBL/GenBank/DDBJ databases">
        <title>Whole genome shotgun sequence of Sphaerisporangium rufum NBRC 109079.</title>
        <authorList>
            <person name="Komaki H."/>
            <person name="Tamura T."/>
        </authorList>
    </citation>
    <scope>NUCLEOTIDE SEQUENCE</scope>
    <source>
        <strain evidence="1">NBRC 109079</strain>
    </source>
</reference>
<comment type="caution">
    <text evidence="1">The sequence shown here is derived from an EMBL/GenBank/DDBJ whole genome shotgun (WGS) entry which is preliminary data.</text>
</comment>
<organism evidence="1 2">
    <name type="scientific">Sphaerisporangium rufum</name>
    <dbReference type="NCBI Taxonomy" id="1381558"/>
    <lineage>
        <taxon>Bacteria</taxon>
        <taxon>Bacillati</taxon>
        <taxon>Actinomycetota</taxon>
        <taxon>Actinomycetes</taxon>
        <taxon>Streptosporangiales</taxon>
        <taxon>Streptosporangiaceae</taxon>
        <taxon>Sphaerisporangium</taxon>
    </lineage>
</organism>
<accession>A0A919QYW7</accession>
<evidence type="ECO:0008006" key="3">
    <source>
        <dbReference type="Google" id="ProtNLM"/>
    </source>
</evidence>
<dbReference type="Proteomes" id="UP000655287">
    <property type="component" value="Unassembled WGS sequence"/>
</dbReference>
<keyword evidence="2" id="KW-1185">Reference proteome</keyword>
<evidence type="ECO:0000313" key="2">
    <source>
        <dbReference type="Proteomes" id="UP000655287"/>
    </source>
</evidence>